<dbReference type="PROSITE" id="PS50878">
    <property type="entry name" value="RT_POL"/>
    <property type="match status" value="1"/>
</dbReference>
<gene>
    <name evidence="2" type="ORF">Dsin_002201</name>
</gene>
<evidence type="ECO:0000259" key="1">
    <source>
        <dbReference type="PROSITE" id="PS50878"/>
    </source>
</evidence>
<protein>
    <recommendedName>
        <fullName evidence="1">Reverse transcriptase domain-containing protein</fullName>
    </recommendedName>
</protein>
<reference evidence="2" key="1">
    <citation type="journal article" date="2023" name="Plant J.">
        <title>Genome sequences and population genomics provide insights into the demographic history, inbreeding, and mutation load of two 'living fossil' tree species of Dipteronia.</title>
        <authorList>
            <person name="Feng Y."/>
            <person name="Comes H.P."/>
            <person name="Chen J."/>
            <person name="Zhu S."/>
            <person name="Lu R."/>
            <person name="Zhang X."/>
            <person name="Li P."/>
            <person name="Qiu J."/>
            <person name="Olsen K.M."/>
            <person name="Qiu Y."/>
        </authorList>
    </citation>
    <scope>NUCLEOTIDE SEQUENCE</scope>
    <source>
        <strain evidence="2">NBL</strain>
    </source>
</reference>
<comment type="caution">
    <text evidence="2">The sequence shown here is derived from an EMBL/GenBank/DDBJ whole genome shotgun (WGS) entry which is preliminary data.</text>
</comment>
<dbReference type="InterPro" id="IPR000477">
    <property type="entry name" value="RT_dom"/>
</dbReference>
<dbReference type="AlphaFoldDB" id="A0AAE0EL10"/>
<accession>A0AAE0EL10</accession>
<dbReference type="PANTHER" id="PTHR33116:SF86">
    <property type="entry name" value="REVERSE TRANSCRIPTASE DOMAIN-CONTAINING PROTEIN"/>
    <property type="match status" value="1"/>
</dbReference>
<evidence type="ECO:0000313" key="3">
    <source>
        <dbReference type="Proteomes" id="UP001281410"/>
    </source>
</evidence>
<name>A0AAE0EL10_9ROSI</name>
<keyword evidence="3" id="KW-1185">Reference proteome</keyword>
<sequence length="234" mass="26382">MFFVDDILLFSSASEQDCITIIRVLDDYATASGQVINFRKSAICVSKTINKNHSIRLADIIGVCLVGCHERYLGLPSFTSAKKNELFSEIKDRVWNKIKGWNSKLLSIGGKEILIKAVIQATPTYTMSLFRIPKSLTKEIHSMCARFWWGGTDEVRKIHWGSWDKLCVSKKQEGIGFQDLDIFNRALLAKQGWRLIVHSNSLAARVLKSKCHHGTFFMNASKGNAGSLIWNSLI</sequence>
<dbReference type="Proteomes" id="UP001281410">
    <property type="component" value="Unassembled WGS sequence"/>
</dbReference>
<evidence type="ECO:0000313" key="2">
    <source>
        <dbReference type="EMBL" id="KAK3230320.1"/>
    </source>
</evidence>
<proteinExistence type="predicted"/>
<organism evidence="2 3">
    <name type="scientific">Dipteronia sinensis</name>
    <dbReference type="NCBI Taxonomy" id="43782"/>
    <lineage>
        <taxon>Eukaryota</taxon>
        <taxon>Viridiplantae</taxon>
        <taxon>Streptophyta</taxon>
        <taxon>Embryophyta</taxon>
        <taxon>Tracheophyta</taxon>
        <taxon>Spermatophyta</taxon>
        <taxon>Magnoliopsida</taxon>
        <taxon>eudicotyledons</taxon>
        <taxon>Gunneridae</taxon>
        <taxon>Pentapetalae</taxon>
        <taxon>rosids</taxon>
        <taxon>malvids</taxon>
        <taxon>Sapindales</taxon>
        <taxon>Sapindaceae</taxon>
        <taxon>Hippocastanoideae</taxon>
        <taxon>Acereae</taxon>
        <taxon>Dipteronia</taxon>
    </lineage>
</organism>
<dbReference type="EMBL" id="JANJYJ010000001">
    <property type="protein sequence ID" value="KAK3230320.1"/>
    <property type="molecule type" value="Genomic_DNA"/>
</dbReference>
<feature type="domain" description="Reverse transcriptase" evidence="1">
    <location>
        <begin position="1"/>
        <end position="65"/>
    </location>
</feature>
<dbReference type="PANTHER" id="PTHR33116">
    <property type="entry name" value="REVERSE TRANSCRIPTASE ZINC-BINDING DOMAIN-CONTAINING PROTEIN-RELATED-RELATED"/>
    <property type="match status" value="1"/>
</dbReference>